<sequence>MTDVIVRLPTVNHVDVDDAYTAGIVDGEGCILITRARRNLQLRVVVSNTNLEVLERLQLNYRGSVHVRKIYEPRKQIYDWAVSGPDATELLRQIIPYLIIKEKEAKIAVQYPHWTRKGAGALHPGKGTSVPEDIRRRREELAGRLLAERRR</sequence>
<protein>
    <recommendedName>
        <fullName evidence="1">Homing endonuclease LAGLIDADG domain-containing protein</fullName>
    </recommendedName>
</protein>
<dbReference type="EMBL" id="LAZR01005958">
    <property type="protein sequence ID" value="KKM95820.1"/>
    <property type="molecule type" value="Genomic_DNA"/>
</dbReference>
<dbReference type="Gene3D" id="3.10.28.10">
    <property type="entry name" value="Homing endonucleases"/>
    <property type="match status" value="1"/>
</dbReference>
<dbReference type="InterPro" id="IPR027434">
    <property type="entry name" value="Homing_endonucl"/>
</dbReference>
<reference evidence="2" key="1">
    <citation type="journal article" date="2015" name="Nature">
        <title>Complex archaea that bridge the gap between prokaryotes and eukaryotes.</title>
        <authorList>
            <person name="Spang A."/>
            <person name="Saw J.H."/>
            <person name="Jorgensen S.L."/>
            <person name="Zaremba-Niedzwiedzka K."/>
            <person name="Martijn J."/>
            <person name="Lind A.E."/>
            <person name="van Eijk R."/>
            <person name="Schleper C."/>
            <person name="Guy L."/>
            <person name="Ettema T.J."/>
        </authorList>
    </citation>
    <scope>NUCLEOTIDE SEQUENCE</scope>
</reference>
<comment type="caution">
    <text evidence="2">The sequence shown here is derived from an EMBL/GenBank/DDBJ whole genome shotgun (WGS) entry which is preliminary data.</text>
</comment>
<dbReference type="Pfam" id="PF00961">
    <property type="entry name" value="LAGLIDADG_1"/>
    <property type="match status" value="1"/>
</dbReference>
<organism evidence="2">
    <name type="scientific">marine sediment metagenome</name>
    <dbReference type="NCBI Taxonomy" id="412755"/>
    <lineage>
        <taxon>unclassified sequences</taxon>
        <taxon>metagenomes</taxon>
        <taxon>ecological metagenomes</taxon>
    </lineage>
</organism>
<dbReference type="InterPro" id="IPR004860">
    <property type="entry name" value="LAGLIDADG_dom"/>
</dbReference>
<evidence type="ECO:0000313" key="2">
    <source>
        <dbReference type="EMBL" id="KKM95820.1"/>
    </source>
</evidence>
<dbReference type="SUPFAM" id="SSF55608">
    <property type="entry name" value="Homing endonucleases"/>
    <property type="match status" value="1"/>
</dbReference>
<dbReference type="GO" id="GO:0004519">
    <property type="term" value="F:endonuclease activity"/>
    <property type="evidence" value="ECO:0007669"/>
    <property type="project" value="InterPro"/>
</dbReference>
<evidence type="ECO:0000259" key="1">
    <source>
        <dbReference type="Pfam" id="PF00961"/>
    </source>
</evidence>
<proteinExistence type="predicted"/>
<accession>A0A0F9P451</accession>
<dbReference type="AlphaFoldDB" id="A0A0F9P451"/>
<gene>
    <name evidence="2" type="ORF">LCGC14_1184420</name>
</gene>
<feature type="domain" description="Homing endonuclease LAGLIDADG" evidence="1">
    <location>
        <begin position="22"/>
        <end position="98"/>
    </location>
</feature>
<name>A0A0F9P451_9ZZZZ</name>